<proteinExistence type="predicted"/>
<dbReference type="GO" id="GO:0009360">
    <property type="term" value="C:DNA polymerase III complex"/>
    <property type="evidence" value="ECO:0007669"/>
    <property type="project" value="InterPro"/>
</dbReference>
<name>A0A9D2CS18_9FIRM</name>
<dbReference type="InterPro" id="IPR005790">
    <property type="entry name" value="DNA_polIII_delta"/>
</dbReference>
<dbReference type="InterPro" id="IPR048466">
    <property type="entry name" value="DNA_pol3_delta-like_C"/>
</dbReference>
<evidence type="ECO:0000313" key="8">
    <source>
        <dbReference type="Proteomes" id="UP000886750"/>
    </source>
</evidence>
<dbReference type="Pfam" id="PF06144">
    <property type="entry name" value="DNA_pol3_delta"/>
    <property type="match status" value="1"/>
</dbReference>
<dbReference type="GO" id="GO:0003887">
    <property type="term" value="F:DNA-directed DNA polymerase activity"/>
    <property type="evidence" value="ECO:0007669"/>
    <property type="project" value="UniProtKB-KW"/>
</dbReference>
<dbReference type="Pfam" id="PF21694">
    <property type="entry name" value="DNA_pol3_delta_C"/>
    <property type="match status" value="1"/>
</dbReference>
<dbReference type="InterPro" id="IPR027417">
    <property type="entry name" value="P-loop_NTPase"/>
</dbReference>
<evidence type="ECO:0000256" key="3">
    <source>
        <dbReference type="ARBA" id="ARBA00022705"/>
    </source>
</evidence>
<evidence type="ECO:0000313" key="7">
    <source>
        <dbReference type="EMBL" id="HIY97664.1"/>
    </source>
</evidence>
<dbReference type="Gene3D" id="3.40.50.300">
    <property type="entry name" value="P-loop containing nucleotide triphosphate hydrolases"/>
    <property type="match status" value="1"/>
</dbReference>
<evidence type="ECO:0000256" key="4">
    <source>
        <dbReference type="ARBA" id="ARBA00022932"/>
    </source>
</evidence>
<accession>A0A9D2CS18</accession>
<keyword evidence="3" id="KW-0235">DNA replication</keyword>
<organism evidence="7 8">
    <name type="scientific">Candidatus Borkfalkia excrementigallinarum</name>
    <dbReference type="NCBI Taxonomy" id="2838506"/>
    <lineage>
        <taxon>Bacteria</taxon>
        <taxon>Bacillati</taxon>
        <taxon>Bacillota</taxon>
        <taxon>Clostridia</taxon>
        <taxon>Christensenellales</taxon>
        <taxon>Christensenellaceae</taxon>
        <taxon>Candidatus Borkfalkia</taxon>
    </lineage>
</organism>
<gene>
    <name evidence="7" type="primary">holA</name>
    <name evidence="7" type="ORF">H9729_08235</name>
</gene>
<dbReference type="Gene3D" id="1.20.272.10">
    <property type="match status" value="1"/>
</dbReference>
<protein>
    <submittedName>
        <fullName evidence="7">DNA polymerase III subunit delta</fullName>
        <ecNumber evidence="7">2.7.7.7</ecNumber>
    </submittedName>
</protein>
<keyword evidence="4" id="KW-0239">DNA-directed DNA polymerase</keyword>
<feature type="domain" description="DNA polymerase III delta N-terminal" evidence="5">
    <location>
        <begin position="18"/>
        <end position="113"/>
    </location>
</feature>
<keyword evidence="1 7" id="KW-0808">Transferase</keyword>
<dbReference type="PANTHER" id="PTHR34388:SF1">
    <property type="entry name" value="DNA POLYMERASE III SUBUNIT DELTA"/>
    <property type="match status" value="1"/>
</dbReference>
<comment type="caution">
    <text evidence="7">The sequence shown here is derived from an EMBL/GenBank/DDBJ whole genome shotgun (WGS) entry which is preliminary data.</text>
</comment>
<reference evidence="7" key="1">
    <citation type="journal article" date="2021" name="PeerJ">
        <title>Extensive microbial diversity within the chicken gut microbiome revealed by metagenomics and culture.</title>
        <authorList>
            <person name="Gilroy R."/>
            <person name="Ravi A."/>
            <person name="Getino M."/>
            <person name="Pursley I."/>
            <person name="Horton D.L."/>
            <person name="Alikhan N.F."/>
            <person name="Baker D."/>
            <person name="Gharbi K."/>
            <person name="Hall N."/>
            <person name="Watson M."/>
            <person name="Adriaenssens E.M."/>
            <person name="Foster-Nyarko E."/>
            <person name="Jarju S."/>
            <person name="Secka A."/>
            <person name="Antonio M."/>
            <person name="Oren A."/>
            <person name="Chaudhuri R.R."/>
            <person name="La Ragione R."/>
            <person name="Hildebrand F."/>
            <person name="Pallen M.J."/>
        </authorList>
    </citation>
    <scope>NUCLEOTIDE SEQUENCE</scope>
    <source>
        <strain evidence="7">1345</strain>
    </source>
</reference>
<dbReference type="SUPFAM" id="SSF52540">
    <property type="entry name" value="P-loop containing nucleoside triphosphate hydrolases"/>
    <property type="match status" value="1"/>
</dbReference>
<dbReference type="GO" id="GO:0003677">
    <property type="term" value="F:DNA binding"/>
    <property type="evidence" value="ECO:0007669"/>
    <property type="project" value="InterPro"/>
</dbReference>
<dbReference type="AlphaFoldDB" id="A0A9D2CS18"/>
<evidence type="ECO:0000259" key="6">
    <source>
        <dbReference type="Pfam" id="PF21694"/>
    </source>
</evidence>
<evidence type="ECO:0000259" key="5">
    <source>
        <dbReference type="Pfam" id="PF06144"/>
    </source>
</evidence>
<feature type="domain" description="DNA polymerase III delta subunit-like C-terminal" evidence="6">
    <location>
        <begin position="209"/>
        <end position="314"/>
    </location>
</feature>
<evidence type="ECO:0000256" key="2">
    <source>
        <dbReference type="ARBA" id="ARBA00022695"/>
    </source>
</evidence>
<dbReference type="PANTHER" id="PTHR34388">
    <property type="entry name" value="DNA POLYMERASE III SUBUNIT DELTA"/>
    <property type="match status" value="1"/>
</dbReference>
<keyword evidence="2 7" id="KW-0548">Nucleotidyltransferase</keyword>
<evidence type="ECO:0000256" key="1">
    <source>
        <dbReference type="ARBA" id="ARBA00022679"/>
    </source>
</evidence>
<sequence>MKFVLFKKSLEEGAAPIYLFEGEEEYFKERGEEMLKAKFLGEPSLNYSAFHGEALKGAAITSLVSAAESFPFMSEKRIVKVTDFYPSEKEYETYLKKYFEDPQPSTVLLIINSAPPKGKVFDWKKAPNVTRVDCSRADDETVLRWIFTQFKRAGVAADAECCERIMEYCLGDMSRIAGETEKLIAYAADGKKITSEDVDAIVYRDTDYKIYEMANALGAKNSGKYFSVLNELTGKGIDAMTVLNSLCSYFRGMFEISLLNKPDAETAAALGMKEYAVKMNRRQINVFGARRVKDSFFAINETINEIKNGVLSPEGALIKVNAHLALGLATNISD</sequence>
<dbReference type="EC" id="2.7.7.7" evidence="7"/>
<dbReference type="Gene3D" id="1.10.8.60">
    <property type="match status" value="1"/>
</dbReference>
<dbReference type="EMBL" id="DXCQ01000074">
    <property type="protein sequence ID" value="HIY97664.1"/>
    <property type="molecule type" value="Genomic_DNA"/>
</dbReference>
<dbReference type="InterPro" id="IPR010372">
    <property type="entry name" value="DNA_pol3_delta_N"/>
</dbReference>
<dbReference type="NCBIfam" id="TIGR01128">
    <property type="entry name" value="holA"/>
    <property type="match status" value="1"/>
</dbReference>
<dbReference type="Proteomes" id="UP000886750">
    <property type="component" value="Unassembled WGS sequence"/>
</dbReference>
<reference evidence="7" key="2">
    <citation type="submission" date="2021-04" db="EMBL/GenBank/DDBJ databases">
        <authorList>
            <person name="Gilroy R."/>
        </authorList>
    </citation>
    <scope>NUCLEOTIDE SEQUENCE</scope>
    <source>
        <strain evidence="7">1345</strain>
    </source>
</reference>
<dbReference type="GO" id="GO:0006261">
    <property type="term" value="P:DNA-templated DNA replication"/>
    <property type="evidence" value="ECO:0007669"/>
    <property type="project" value="TreeGrafter"/>
</dbReference>